<keyword evidence="6" id="KW-1185">Reference proteome</keyword>
<dbReference type="PANTHER" id="PTHR11739">
    <property type="entry name" value="CITRATE SYNTHASE"/>
    <property type="match status" value="1"/>
</dbReference>
<evidence type="ECO:0000256" key="1">
    <source>
        <dbReference type="ARBA" id="ARBA00004751"/>
    </source>
</evidence>
<dbReference type="NCBIfam" id="NF004868">
    <property type="entry name" value="PRK06224.1-5"/>
    <property type="match status" value="1"/>
</dbReference>
<dbReference type="UniPathway" id="UPA00223">
    <property type="reaction ID" value="UER00717"/>
</dbReference>
<dbReference type="SUPFAM" id="SSF48256">
    <property type="entry name" value="Citrate synthase"/>
    <property type="match status" value="1"/>
</dbReference>
<dbReference type="KEGG" id="abaw:D5400_20300"/>
<dbReference type="GO" id="GO:0016829">
    <property type="term" value="F:lyase activity"/>
    <property type="evidence" value="ECO:0007669"/>
    <property type="project" value="UniProtKB-KW"/>
</dbReference>
<evidence type="ECO:0000313" key="5">
    <source>
        <dbReference type="EMBL" id="AZN73314.1"/>
    </source>
</evidence>
<sequence length="255" mass="27231">MSHSQRQLKSELGRSTSDTVTVRGFDLPQELMGHINFGDMAFLQITGRRPAPSESIIFNAMLVSLVEHGMTPSAIATRMVLAGAPEALQAAVAAGLNGLGSRFAGTMEGAARVLQAALPDATQPGDIKAIANAVVEDHAARRHFVPGIGHPLHKPIDPRAERLRAIAQDQGFAGPYVELMWEISASASETSGRVLPVNVTGAIGALLCELGLDWRLARGMAVMSRAVGLVGHAWEEINTPMADEVYRRIEDEVAR</sequence>
<evidence type="ECO:0000313" key="6">
    <source>
        <dbReference type="Proteomes" id="UP000268192"/>
    </source>
</evidence>
<accession>A0A3Q8XR14</accession>
<keyword evidence="4" id="KW-0808">Transferase</keyword>
<comment type="similarity">
    <text evidence="2">Belongs to the citrate synthase family.</text>
</comment>
<dbReference type="Gene3D" id="1.10.230.10">
    <property type="entry name" value="Cytochrome P450-Terp, domain 2"/>
    <property type="match status" value="1"/>
</dbReference>
<dbReference type="InterPro" id="IPR002020">
    <property type="entry name" value="Citrate_synthase"/>
</dbReference>
<dbReference type="EC" id="2.3.3.16" evidence="3"/>
<name>A0A3Q8XR14_9HYPH</name>
<keyword evidence="5" id="KW-0456">Lyase</keyword>
<dbReference type="EMBL" id="CP032509">
    <property type="protein sequence ID" value="AZN73314.1"/>
    <property type="molecule type" value="Genomic_DNA"/>
</dbReference>
<dbReference type="AlphaFoldDB" id="A0A3Q8XR14"/>
<dbReference type="OrthoDB" id="9759263at2"/>
<dbReference type="Proteomes" id="UP000268192">
    <property type="component" value="Chromosome"/>
</dbReference>
<reference evidence="5 6" key="1">
    <citation type="submission" date="2018-09" db="EMBL/GenBank/DDBJ databases">
        <title>Marinorhizobium profundi gen. nov., sp. nov., isolated from a deep-sea sediment sample from the New Britain Trench and proposal of Marinorhizobiaceae fam. nov. in the order Rhizobiales of the class Alphaproteobacteria.</title>
        <authorList>
            <person name="Cao J."/>
        </authorList>
    </citation>
    <scope>NUCLEOTIDE SEQUENCE [LARGE SCALE GENOMIC DNA]</scope>
    <source>
        <strain evidence="5 6">WS11</strain>
    </source>
</reference>
<evidence type="ECO:0000256" key="4">
    <source>
        <dbReference type="ARBA" id="ARBA00022679"/>
    </source>
</evidence>
<organism evidence="5 6">
    <name type="scientific">Georhizobium profundi</name>
    <dbReference type="NCBI Taxonomy" id="2341112"/>
    <lineage>
        <taxon>Bacteria</taxon>
        <taxon>Pseudomonadati</taxon>
        <taxon>Pseudomonadota</taxon>
        <taxon>Alphaproteobacteria</taxon>
        <taxon>Hyphomicrobiales</taxon>
        <taxon>Rhizobiaceae</taxon>
        <taxon>Georhizobium</taxon>
    </lineage>
</organism>
<proteinExistence type="inferred from homology"/>
<protein>
    <recommendedName>
        <fullName evidence="3">citrate synthase (unknown stereospecificity)</fullName>
        <ecNumber evidence="3">2.3.3.16</ecNumber>
    </recommendedName>
</protein>
<dbReference type="Pfam" id="PF00285">
    <property type="entry name" value="Citrate_synt"/>
    <property type="match status" value="1"/>
</dbReference>
<dbReference type="GO" id="GO:0005829">
    <property type="term" value="C:cytosol"/>
    <property type="evidence" value="ECO:0007669"/>
    <property type="project" value="TreeGrafter"/>
</dbReference>
<dbReference type="InterPro" id="IPR016142">
    <property type="entry name" value="Citrate_synth-like_lrg_a-sub"/>
</dbReference>
<dbReference type="InterPro" id="IPR016143">
    <property type="entry name" value="Citrate_synth-like_sm_a-sub"/>
</dbReference>
<gene>
    <name evidence="5" type="ORF">D5400_20300</name>
</gene>
<dbReference type="InterPro" id="IPR036969">
    <property type="entry name" value="Citrate_synthase_sf"/>
</dbReference>
<evidence type="ECO:0000256" key="2">
    <source>
        <dbReference type="ARBA" id="ARBA00010566"/>
    </source>
</evidence>
<dbReference type="RefSeq" id="WP_126012111.1">
    <property type="nucleotide sequence ID" value="NZ_CP032509.1"/>
</dbReference>
<dbReference type="GO" id="GO:0036440">
    <property type="term" value="F:citrate synthase activity"/>
    <property type="evidence" value="ECO:0007669"/>
    <property type="project" value="UniProtKB-EC"/>
</dbReference>
<dbReference type="PANTHER" id="PTHR11739:SF4">
    <property type="entry name" value="CITRATE SYNTHASE, PEROXISOMAL"/>
    <property type="match status" value="1"/>
</dbReference>
<dbReference type="CDD" id="cd06100">
    <property type="entry name" value="CCL_ACL-C"/>
    <property type="match status" value="1"/>
</dbReference>
<dbReference type="Gene3D" id="1.10.580.10">
    <property type="entry name" value="Citrate Synthase, domain 1"/>
    <property type="match status" value="1"/>
</dbReference>
<comment type="pathway">
    <text evidence="1">Carbohydrate metabolism; tricarboxylic acid cycle; isocitrate from oxaloacetate: step 1/2.</text>
</comment>
<dbReference type="GO" id="GO:0006099">
    <property type="term" value="P:tricarboxylic acid cycle"/>
    <property type="evidence" value="ECO:0007669"/>
    <property type="project" value="UniProtKB-UniPathway"/>
</dbReference>
<dbReference type="GO" id="GO:0005975">
    <property type="term" value="P:carbohydrate metabolic process"/>
    <property type="evidence" value="ECO:0007669"/>
    <property type="project" value="TreeGrafter"/>
</dbReference>
<evidence type="ECO:0000256" key="3">
    <source>
        <dbReference type="ARBA" id="ARBA00012972"/>
    </source>
</evidence>